<evidence type="ECO:0000256" key="2">
    <source>
        <dbReference type="SAM" id="Phobius"/>
    </source>
</evidence>
<keyword evidence="4" id="KW-1185">Reference proteome</keyword>
<sequence length="616" mass="68729">MPVQRTFFGLAIPGSRRMPPRRILFVLSLIGTFAVFGLLITIPSKISGSVVPATPEESPAKKSGFRIPKPKFHKPKLSNFRLPSVYNPFRPAAHAPPSGANSTSGDDSWLPDWKWLHPFSSSITLDESRAVLPPLRKRPPIYTFYDTGLKRDAVTLAAEHKLLLIWRRAWWAKGFRPVILGHPEAMKNPLYQTLQTRQLNKKLEEDVARWLSWGHMGTGIFTDYLVLPMGPYDDPLLTYLRRGKYPKLTRYDGLGNAVFSGENTAIEGALRMALDSTTLNTSSSFLEVVPKSTFEVDGHHDSLAYYDPVTIAKKYKVIGEKMAKEETKAEGFALLPQLINSHLHNTFQNTFSGGIAVLKPNPEHTTALVEPALQVATLLAQCPDSPIPASCPPNRSCKPCVSSLAISTPEIFRNASSIYTIGTVPHPYTFVSLTKSKDNIDVAFIRRKTKRDPWILGATDELLEKDVGGEPRLIKFKEAIASEWGRFHSLWLTPEKDLPESLGWHFGFALPMKEVLQPTSTSSVPGSPTKTSSTKSADSNAPAAGELNKERERLKNARGAVRSKFRHQLVIKEAVEAWNLADTEAWRFASAFRAQCEKELELWEEEERKYAGGETD</sequence>
<feature type="compositionally biased region" description="Low complexity" evidence="1">
    <location>
        <begin position="518"/>
        <end position="536"/>
    </location>
</feature>
<name>A0A9P8I651_9PEZI</name>
<dbReference type="OrthoDB" id="5312133at2759"/>
<evidence type="ECO:0000313" key="4">
    <source>
        <dbReference type="Proteomes" id="UP000698800"/>
    </source>
</evidence>
<accession>A0A9P8I651</accession>
<dbReference type="Proteomes" id="UP000698800">
    <property type="component" value="Unassembled WGS sequence"/>
</dbReference>
<proteinExistence type="predicted"/>
<evidence type="ECO:0000313" key="3">
    <source>
        <dbReference type="EMBL" id="KAH0543947.1"/>
    </source>
</evidence>
<feature type="transmembrane region" description="Helical" evidence="2">
    <location>
        <begin position="23"/>
        <end position="42"/>
    </location>
</feature>
<comment type="caution">
    <text evidence="3">The sequence shown here is derived from an EMBL/GenBank/DDBJ whole genome shotgun (WGS) entry which is preliminary data.</text>
</comment>
<reference evidence="3" key="1">
    <citation type="submission" date="2021-03" db="EMBL/GenBank/DDBJ databases">
        <title>Comparative genomics and phylogenomic investigation of the class Geoglossomycetes provide insights into ecological specialization and systematics.</title>
        <authorList>
            <person name="Melie T."/>
            <person name="Pirro S."/>
            <person name="Miller A.N."/>
            <person name="Quandt A."/>
        </authorList>
    </citation>
    <scope>NUCLEOTIDE SEQUENCE</scope>
    <source>
        <strain evidence="3">GBOQ0MN5Z8</strain>
    </source>
</reference>
<gene>
    <name evidence="3" type="ORF">FGG08_001848</name>
</gene>
<dbReference type="AlphaFoldDB" id="A0A9P8I651"/>
<feature type="region of interest" description="Disordered" evidence="1">
    <location>
        <begin position="517"/>
        <end position="552"/>
    </location>
</feature>
<dbReference type="PANTHER" id="PTHR42055:SF1">
    <property type="entry name" value="YALI0E03476P"/>
    <property type="match status" value="1"/>
</dbReference>
<keyword evidence="2" id="KW-0812">Transmembrane</keyword>
<dbReference type="PANTHER" id="PTHR42055">
    <property type="entry name" value="YALI0E03476P"/>
    <property type="match status" value="1"/>
</dbReference>
<keyword evidence="2" id="KW-0472">Membrane</keyword>
<dbReference type="EMBL" id="JAGHQL010000025">
    <property type="protein sequence ID" value="KAH0543947.1"/>
    <property type="molecule type" value="Genomic_DNA"/>
</dbReference>
<organism evidence="3 4">
    <name type="scientific">Glutinoglossum americanum</name>
    <dbReference type="NCBI Taxonomy" id="1670608"/>
    <lineage>
        <taxon>Eukaryota</taxon>
        <taxon>Fungi</taxon>
        <taxon>Dikarya</taxon>
        <taxon>Ascomycota</taxon>
        <taxon>Pezizomycotina</taxon>
        <taxon>Geoglossomycetes</taxon>
        <taxon>Geoglossales</taxon>
        <taxon>Geoglossaceae</taxon>
        <taxon>Glutinoglossum</taxon>
    </lineage>
</organism>
<protein>
    <submittedName>
        <fullName evidence="3">Uncharacterized protein</fullName>
    </submittedName>
</protein>
<evidence type="ECO:0000256" key="1">
    <source>
        <dbReference type="SAM" id="MobiDB-lite"/>
    </source>
</evidence>
<keyword evidence="2" id="KW-1133">Transmembrane helix</keyword>